<evidence type="ECO:0000259" key="1">
    <source>
        <dbReference type="Pfam" id="PF00781"/>
    </source>
</evidence>
<dbReference type="Proteomes" id="UP001500218">
    <property type="component" value="Unassembled WGS sequence"/>
</dbReference>
<evidence type="ECO:0000313" key="3">
    <source>
        <dbReference type="Proteomes" id="UP001500218"/>
    </source>
</evidence>
<dbReference type="InterPro" id="IPR017438">
    <property type="entry name" value="ATP-NAD_kinase_N"/>
</dbReference>
<reference evidence="2 3" key="1">
    <citation type="journal article" date="2019" name="Int. J. Syst. Evol. Microbiol.">
        <title>The Global Catalogue of Microorganisms (GCM) 10K type strain sequencing project: providing services to taxonomists for standard genome sequencing and annotation.</title>
        <authorList>
            <consortium name="The Broad Institute Genomics Platform"/>
            <consortium name="The Broad Institute Genome Sequencing Center for Infectious Disease"/>
            <person name="Wu L."/>
            <person name="Ma J."/>
        </authorList>
    </citation>
    <scope>NUCLEOTIDE SEQUENCE [LARGE SCALE GENOMIC DNA]</scope>
    <source>
        <strain evidence="2 3">JCM 13250</strain>
    </source>
</reference>
<dbReference type="RefSeq" id="WP_344126246.1">
    <property type="nucleotide sequence ID" value="NZ_BAAALT010000014.1"/>
</dbReference>
<proteinExistence type="predicted"/>
<name>A0ABN2LGN4_9ACTN</name>
<dbReference type="SUPFAM" id="SSF111331">
    <property type="entry name" value="NAD kinase/diacylglycerol kinase-like"/>
    <property type="match status" value="1"/>
</dbReference>
<dbReference type="Gene3D" id="3.40.50.10330">
    <property type="entry name" value="Probable inorganic polyphosphate/atp-NAD kinase, domain 1"/>
    <property type="match status" value="1"/>
</dbReference>
<accession>A0ABN2LGN4</accession>
<dbReference type="Pfam" id="PF00781">
    <property type="entry name" value="DAGK_cat"/>
    <property type="match status" value="1"/>
</dbReference>
<keyword evidence="3" id="KW-1185">Reference proteome</keyword>
<feature type="domain" description="DAGKc" evidence="1">
    <location>
        <begin position="61"/>
        <end position="181"/>
    </location>
</feature>
<sequence>MRQVIVLSLVDEAAEAAGGCCGPTASGCGESALTSDDAPDTGPADGGACATRGTRVPVLACSDVLSASGAAVEVVTACSDAEIDAAVKAVRADDAALIVAAADDGQLRAVLRRLVRAYAPPPSKRPADLPADRTMPDLPPIGVLPLTPGIPGIVTDLGLPTDPAAVAAAVLGGATRRLDLLRNDGGSVTSRSAVVGGVDSEGTAASWRGRVEVDDVVLADGGEPVLACVVTNSGGVSVDGLPLTSGVAADDGRITVAVAVPRRVRRLLRRPAVHIEVRRATGRAVAVTPRAESVPIIDDGVAADLTRKRSWWVERGAWAVYVPV</sequence>
<organism evidence="2 3">
    <name type="scientific">Luedemannella flava</name>
    <dbReference type="NCBI Taxonomy" id="349316"/>
    <lineage>
        <taxon>Bacteria</taxon>
        <taxon>Bacillati</taxon>
        <taxon>Actinomycetota</taxon>
        <taxon>Actinomycetes</taxon>
        <taxon>Micromonosporales</taxon>
        <taxon>Micromonosporaceae</taxon>
        <taxon>Luedemannella</taxon>
    </lineage>
</organism>
<evidence type="ECO:0000313" key="2">
    <source>
        <dbReference type="EMBL" id="GAA1787986.1"/>
    </source>
</evidence>
<dbReference type="EMBL" id="BAAALT010000014">
    <property type="protein sequence ID" value="GAA1787986.1"/>
    <property type="molecule type" value="Genomic_DNA"/>
</dbReference>
<protein>
    <recommendedName>
        <fullName evidence="1">DAGKc domain-containing protein</fullName>
    </recommendedName>
</protein>
<comment type="caution">
    <text evidence="2">The sequence shown here is derived from an EMBL/GenBank/DDBJ whole genome shotgun (WGS) entry which is preliminary data.</text>
</comment>
<gene>
    <name evidence="2" type="ORF">GCM10009682_07570</name>
</gene>
<dbReference type="InterPro" id="IPR001206">
    <property type="entry name" value="Diacylglycerol_kinase_cat_dom"/>
</dbReference>
<dbReference type="InterPro" id="IPR016064">
    <property type="entry name" value="NAD/diacylglycerol_kinase_sf"/>
</dbReference>
<dbReference type="PROSITE" id="PS51257">
    <property type="entry name" value="PROKAR_LIPOPROTEIN"/>
    <property type="match status" value="1"/>
</dbReference>